<dbReference type="GO" id="GO:0003700">
    <property type="term" value="F:DNA-binding transcription factor activity"/>
    <property type="evidence" value="ECO:0007669"/>
    <property type="project" value="InterPro"/>
</dbReference>
<proteinExistence type="predicted"/>
<name>X1L3F2_9ZZZZ</name>
<organism evidence="2">
    <name type="scientific">marine sediment metagenome</name>
    <dbReference type="NCBI Taxonomy" id="412755"/>
    <lineage>
        <taxon>unclassified sequences</taxon>
        <taxon>metagenomes</taxon>
        <taxon>ecological metagenomes</taxon>
    </lineage>
</organism>
<dbReference type="SUPFAM" id="SSF88659">
    <property type="entry name" value="Sigma3 and sigma4 domains of RNA polymerase sigma factors"/>
    <property type="match status" value="1"/>
</dbReference>
<dbReference type="Gene3D" id="1.10.10.10">
    <property type="entry name" value="Winged helix-like DNA-binding domain superfamily/Winged helix DNA-binding domain"/>
    <property type="match status" value="1"/>
</dbReference>
<dbReference type="PRINTS" id="PR00046">
    <property type="entry name" value="SIGMA70FCT"/>
</dbReference>
<evidence type="ECO:0000313" key="2">
    <source>
        <dbReference type="EMBL" id="GAI00421.1"/>
    </source>
</evidence>
<dbReference type="InterPro" id="IPR038087">
    <property type="entry name" value="RNAP_delta_N_dom_sf"/>
</dbReference>
<dbReference type="InterPro" id="IPR000943">
    <property type="entry name" value="RNA_pol_sigma70"/>
</dbReference>
<dbReference type="InterPro" id="IPR013324">
    <property type="entry name" value="RNA_pol_sigma_r3/r4-like"/>
</dbReference>
<dbReference type="AlphaFoldDB" id="X1L3F2"/>
<dbReference type="InterPro" id="IPR036388">
    <property type="entry name" value="WH-like_DNA-bd_sf"/>
</dbReference>
<comment type="caution">
    <text evidence="2">The sequence shown here is derived from an EMBL/GenBank/DDBJ whole genome shotgun (WGS) entry which is preliminary data.</text>
</comment>
<reference evidence="2" key="1">
    <citation type="journal article" date="2014" name="Front. Microbiol.">
        <title>High frequency of phylogenetically diverse reductive dehalogenase-homologous genes in deep subseafloor sedimentary metagenomes.</title>
        <authorList>
            <person name="Kawai M."/>
            <person name="Futagami T."/>
            <person name="Toyoda A."/>
            <person name="Takaki Y."/>
            <person name="Nishi S."/>
            <person name="Hori S."/>
            <person name="Arai W."/>
            <person name="Tsubouchi T."/>
            <person name="Morono Y."/>
            <person name="Uchiyama I."/>
            <person name="Ito T."/>
            <person name="Fujiyama A."/>
            <person name="Inagaki F."/>
            <person name="Takami H."/>
        </authorList>
    </citation>
    <scope>NUCLEOTIDE SEQUENCE</scope>
    <source>
        <strain evidence="2">Expedition CK06-06</strain>
    </source>
</reference>
<dbReference type="Gene3D" id="1.10.10.1250">
    <property type="entry name" value="RNA polymerase, subunit delta, N-terminal domain"/>
    <property type="match status" value="1"/>
</dbReference>
<sequence>MLKTYLIKFLNPKSEQIGKSYGITRERVRQIEDDGMAKLKPKIGKYQEIFQYFANQLKATGGLKKEDILLNLFGGKRFQNHVFFLLTLSPSFNRLSETKDFYSLWAIDSNVLALAKKAIGSFYNILGETKSSLIIEELEPYQIFGKDLEKQTVNCLSSQALLSFLEISKLIQQNPQGLFGLKDWPEINPRGIKDKAYLILKKEDRPLHFTKITQFIGKANLGWKFFHPNLQSVHNELIRDPRFVLVGR</sequence>
<accession>X1L3F2</accession>
<evidence type="ECO:0000259" key="1">
    <source>
        <dbReference type="Pfam" id="PF04545"/>
    </source>
</evidence>
<feature type="non-terminal residue" evidence="2">
    <location>
        <position position="248"/>
    </location>
</feature>
<gene>
    <name evidence="2" type="ORF">S06H3_05012</name>
</gene>
<dbReference type="GO" id="GO:0006352">
    <property type="term" value="P:DNA-templated transcription initiation"/>
    <property type="evidence" value="ECO:0007669"/>
    <property type="project" value="InterPro"/>
</dbReference>
<protein>
    <recommendedName>
        <fullName evidence="1">RNA polymerase sigma-70 region 4 domain-containing protein</fullName>
    </recommendedName>
</protein>
<feature type="domain" description="RNA polymerase sigma-70 region 4" evidence="1">
    <location>
        <begin position="15"/>
        <end position="40"/>
    </location>
</feature>
<dbReference type="InterPro" id="IPR007630">
    <property type="entry name" value="RNA_pol_sigma70_r4"/>
</dbReference>
<dbReference type="Pfam" id="PF04545">
    <property type="entry name" value="Sigma70_r4"/>
    <property type="match status" value="1"/>
</dbReference>
<dbReference type="EMBL" id="BARV01001816">
    <property type="protein sequence ID" value="GAI00421.1"/>
    <property type="molecule type" value="Genomic_DNA"/>
</dbReference>